<keyword evidence="4" id="KW-1185">Reference proteome</keyword>
<dbReference type="EMBL" id="LR593886">
    <property type="protein sequence ID" value="VTR91734.1"/>
    <property type="molecule type" value="Genomic_DNA"/>
</dbReference>
<dbReference type="PANTHER" id="PTHR35532:SF5">
    <property type="entry name" value="CARBOHYDRATE-BINDING DOMAIN-CONTAINING PROTEIN"/>
    <property type="match status" value="1"/>
</dbReference>
<dbReference type="SMART" id="SM00460">
    <property type="entry name" value="TGc"/>
    <property type="match status" value="1"/>
</dbReference>
<protein>
    <recommendedName>
        <fullName evidence="2">Transglutaminase-like domain-containing protein</fullName>
    </recommendedName>
</protein>
<dbReference type="Proteomes" id="UP000464178">
    <property type="component" value="Chromosome"/>
</dbReference>
<organism evidence="3 4">
    <name type="scientific">Gemmata massiliana</name>
    <dbReference type="NCBI Taxonomy" id="1210884"/>
    <lineage>
        <taxon>Bacteria</taxon>
        <taxon>Pseudomonadati</taxon>
        <taxon>Planctomycetota</taxon>
        <taxon>Planctomycetia</taxon>
        <taxon>Gemmatales</taxon>
        <taxon>Gemmataceae</taxon>
        <taxon>Gemmata</taxon>
    </lineage>
</organism>
<gene>
    <name evidence="3" type="ORF">SOIL9_59800</name>
</gene>
<dbReference type="Pfam" id="PF01841">
    <property type="entry name" value="Transglut_core"/>
    <property type="match status" value="1"/>
</dbReference>
<dbReference type="KEGG" id="gms:SOIL9_59800"/>
<dbReference type="Gene3D" id="3.10.620.30">
    <property type="match status" value="1"/>
</dbReference>
<dbReference type="InterPro" id="IPR002931">
    <property type="entry name" value="Transglutaminase-like"/>
</dbReference>
<dbReference type="PANTHER" id="PTHR35532">
    <property type="entry name" value="SIMILAR TO POLYHYDROXYALKANOATE DEPOLYMERASE"/>
    <property type="match status" value="1"/>
</dbReference>
<dbReference type="AlphaFoldDB" id="A0A6P2CVI7"/>
<feature type="signal peptide" evidence="1">
    <location>
        <begin position="1"/>
        <end position="21"/>
    </location>
</feature>
<evidence type="ECO:0000313" key="4">
    <source>
        <dbReference type="Proteomes" id="UP000464178"/>
    </source>
</evidence>
<feature type="chain" id="PRO_5026890583" description="Transglutaminase-like domain-containing protein" evidence="1">
    <location>
        <begin position="22"/>
        <end position="382"/>
    </location>
</feature>
<sequence length="382" mass="42139">MLLRAPIVAVVLLAACVPGAAAEPAAWWDADVEQALKSAKENRPELERALTDVPKDQRKGMAFLVANMPDGDLKALKAEFLLTNVELAYKARKEMPWGKDVPEEIFLNDVLPYANVDEKRDAWRKEFYELCVPMVKNCKTPTEAVQVLNAELFKKLKLGYSTQRKAPNQSPKESIEQGKASCTGLSIVLSDAARSVGIPARLVGTPLWSDKRGNHTWVEIWDKGWHFTGACEPDPSGLDRGWFVGAAAQAKKDVPEHAIYAARFKKSQQHFPLVWAMKNKNVPAENVTDHYAKPAPKAETFRLEVKVIDANKKRVAEKVTVTATADAKKAFDGTSRGETADTNDFLTFELPPNAEFVVKVGATTKTIKTGAAGEKTLVEIQK</sequence>
<accession>A0A6P2CVI7</accession>
<feature type="domain" description="Transglutaminase-like" evidence="2">
    <location>
        <begin position="174"/>
        <end position="232"/>
    </location>
</feature>
<dbReference type="SUPFAM" id="SSF54001">
    <property type="entry name" value="Cysteine proteinases"/>
    <property type="match status" value="1"/>
</dbReference>
<evidence type="ECO:0000256" key="1">
    <source>
        <dbReference type="SAM" id="SignalP"/>
    </source>
</evidence>
<dbReference type="RefSeq" id="WP_162666688.1">
    <property type="nucleotide sequence ID" value="NZ_LR593886.1"/>
</dbReference>
<name>A0A6P2CVI7_9BACT</name>
<reference evidence="3 4" key="1">
    <citation type="submission" date="2019-05" db="EMBL/GenBank/DDBJ databases">
        <authorList>
            <consortium name="Science for Life Laboratories"/>
        </authorList>
    </citation>
    <scope>NUCLEOTIDE SEQUENCE [LARGE SCALE GENOMIC DNA]</scope>
    <source>
        <strain evidence="3">Soil9</strain>
    </source>
</reference>
<dbReference type="PROSITE" id="PS51257">
    <property type="entry name" value="PROKAR_LIPOPROTEIN"/>
    <property type="match status" value="1"/>
</dbReference>
<proteinExistence type="predicted"/>
<evidence type="ECO:0000313" key="3">
    <source>
        <dbReference type="EMBL" id="VTR91734.1"/>
    </source>
</evidence>
<evidence type="ECO:0000259" key="2">
    <source>
        <dbReference type="SMART" id="SM00460"/>
    </source>
</evidence>
<keyword evidence="1" id="KW-0732">Signal</keyword>
<dbReference type="InterPro" id="IPR038765">
    <property type="entry name" value="Papain-like_cys_pep_sf"/>
</dbReference>